<protein>
    <submittedName>
        <fullName evidence="1">Unannotated protein</fullName>
    </submittedName>
</protein>
<dbReference type="AlphaFoldDB" id="A0A6J7EC20"/>
<sequence length="36" mass="4128">MVRSVNSMQAYRGRQDWLQSHAALDLGLDGQLRLKL</sequence>
<name>A0A6J7EC20_9ZZZZ</name>
<proteinExistence type="predicted"/>
<gene>
    <name evidence="1" type="ORF">UFOPK3401_01245</name>
</gene>
<evidence type="ECO:0000313" key="1">
    <source>
        <dbReference type="EMBL" id="CAB4878720.1"/>
    </source>
</evidence>
<accession>A0A6J7EC20</accession>
<reference evidence="1" key="1">
    <citation type="submission" date="2020-05" db="EMBL/GenBank/DDBJ databases">
        <authorList>
            <person name="Chiriac C."/>
            <person name="Salcher M."/>
            <person name="Ghai R."/>
            <person name="Kavagutti S V."/>
        </authorList>
    </citation>
    <scope>NUCLEOTIDE SEQUENCE</scope>
</reference>
<organism evidence="1">
    <name type="scientific">freshwater metagenome</name>
    <dbReference type="NCBI Taxonomy" id="449393"/>
    <lineage>
        <taxon>unclassified sequences</taxon>
        <taxon>metagenomes</taxon>
        <taxon>ecological metagenomes</taxon>
    </lineage>
</organism>
<dbReference type="EMBL" id="CAFBLM010000066">
    <property type="protein sequence ID" value="CAB4878720.1"/>
    <property type="molecule type" value="Genomic_DNA"/>
</dbReference>